<evidence type="ECO:0000313" key="2">
    <source>
        <dbReference type="EMBL" id="TQJ05761.1"/>
    </source>
</evidence>
<evidence type="ECO:0000256" key="1">
    <source>
        <dbReference type="SAM" id="MobiDB-lite"/>
    </source>
</evidence>
<gene>
    <name evidence="2" type="ORF">FB471_5601</name>
</gene>
<sequence length="236" mass="25751">MYCYLNLCDTEVDDAVKRLHPIGLFAFWRHVTTVTWSKTVDRPKVRGVRRMAEAITATYVQEDEDWSITVSGLGKELAARAPGIIAARDRADQLVEELGPDSKGTTVVHLLEGSALEFTTTYMTARLARTPTEQEVAEAEQQVDTDTETTGTTEDTGDAADIEVVEDTEDVEDVEDTASATAEADSQDDAEVRPELPQQISTEGKQAAGAKPTVPTKELSTDPRWDAEKDAQPAGH</sequence>
<feature type="region of interest" description="Disordered" evidence="1">
    <location>
        <begin position="131"/>
        <end position="236"/>
    </location>
</feature>
<accession>A0A542DRM8</accession>
<name>A0A542DRM8_AMYCI</name>
<organism evidence="2 3">
    <name type="scientific">Amycolatopsis cihanbeyliensis</name>
    <dbReference type="NCBI Taxonomy" id="1128664"/>
    <lineage>
        <taxon>Bacteria</taxon>
        <taxon>Bacillati</taxon>
        <taxon>Actinomycetota</taxon>
        <taxon>Actinomycetes</taxon>
        <taxon>Pseudonocardiales</taxon>
        <taxon>Pseudonocardiaceae</taxon>
        <taxon>Amycolatopsis</taxon>
    </lineage>
</organism>
<protein>
    <submittedName>
        <fullName evidence="2">Uncharacterized protein</fullName>
    </submittedName>
</protein>
<dbReference type="Proteomes" id="UP000320876">
    <property type="component" value="Unassembled WGS sequence"/>
</dbReference>
<keyword evidence="3" id="KW-1185">Reference proteome</keyword>
<reference evidence="2 3" key="1">
    <citation type="submission" date="2019-06" db="EMBL/GenBank/DDBJ databases">
        <title>Sequencing the genomes of 1000 actinobacteria strains.</title>
        <authorList>
            <person name="Klenk H.-P."/>
        </authorList>
    </citation>
    <scope>NUCLEOTIDE SEQUENCE [LARGE SCALE GENOMIC DNA]</scope>
    <source>
        <strain evidence="2 3">DSM 45679</strain>
    </source>
</reference>
<feature type="compositionally biased region" description="Acidic residues" evidence="1">
    <location>
        <begin position="135"/>
        <end position="147"/>
    </location>
</feature>
<feature type="compositionally biased region" description="Basic and acidic residues" evidence="1">
    <location>
        <begin position="219"/>
        <end position="236"/>
    </location>
</feature>
<comment type="caution">
    <text evidence="2">The sequence shown here is derived from an EMBL/GenBank/DDBJ whole genome shotgun (WGS) entry which is preliminary data.</text>
</comment>
<dbReference type="EMBL" id="VFML01000001">
    <property type="protein sequence ID" value="TQJ05761.1"/>
    <property type="molecule type" value="Genomic_DNA"/>
</dbReference>
<proteinExistence type="predicted"/>
<evidence type="ECO:0000313" key="3">
    <source>
        <dbReference type="Proteomes" id="UP000320876"/>
    </source>
</evidence>
<dbReference type="AlphaFoldDB" id="A0A542DRM8"/>
<feature type="compositionally biased region" description="Acidic residues" evidence="1">
    <location>
        <begin position="155"/>
        <end position="176"/>
    </location>
</feature>